<dbReference type="Pfam" id="PF08240">
    <property type="entry name" value="ADH_N"/>
    <property type="match status" value="1"/>
</dbReference>
<evidence type="ECO:0000256" key="1">
    <source>
        <dbReference type="ARBA" id="ARBA00022857"/>
    </source>
</evidence>
<dbReference type="InterPro" id="IPR036291">
    <property type="entry name" value="NAD(P)-bd_dom_sf"/>
</dbReference>
<reference evidence="4 5" key="1">
    <citation type="submission" date="2020-07" db="EMBL/GenBank/DDBJ databases">
        <title>Genome of Haloechinothrix sp.</title>
        <authorList>
            <person name="Tang S.-K."/>
            <person name="Yang L."/>
            <person name="Zhu W.-Y."/>
        </authorList>
    </citation>
    <scope>NUCLEOTIDE SEQUENCE [LARGE SCALE GENOMIC DNA]</scope>
    <source>
        <strain evidence="4 5">YIM 98757</strain>
    </source>
</reference>
<dbReference type="GO" id="GO:0008270">
    <property type="term" value="F:zinc ion binding"/>
    <property type="evidence" value="ECO:0007669"/>
    <property type="project" value="InterPro"/>
</dbReference>
<comment type="caution">
    <text evidence="4">The sequence shown here is derived from an EMBL/GenBank/DDBJ whole genome shotgun (WGS) entry which is preliminary data.</text>
</comment>
<keyword evidence="5" id="KW-1185">Reference proteome</keyword>
<dbReference type="PANTHER" id="PTHR48106">
    <property type="entry name" value="QUINONE OXIDOREDUCTASE PIG3-RELATED"/>
    <property type="match status" value="1"/>
</dbReference>
<dbReference type="Gene3D" id="3.40.50.720">
    <property type="entry name" value="NAD(P)-binding Rossmann-like Domain"/>
    <property type="match status" value="1"/>
</dbReference>
<dbReference type="Pfam" id="PF00107">
    <property type="entry name" value="ADH_zinc_N"/>
    <property type="match status" value="1"/>
</dbReference>
<dbReference type="EMBL" id="JACCKD010000008">
    <property type="protein sequence ID" value="MBA0127787.1"/>
    <property type="molecule type" value="Genomic_DNA"/>
</dbReference>
<dbReference type="SMART" id="SM00829">
    <property type="entry name" value="PKS_ER"/>
    <property type="match status" value="1"/>
</dbReference>
<dbReference type="InterPro" id="IPR020843">
    <property type="entry name" value="ER"/>
</dbReference>
<dbReference type="Proteomes" id="UP000582974">
    <property type="component" value="Unassembled WGS sequence"/>
</dbReference>
<dbReference type="InterPro" id="IPR011032">
    <property type="entry name" value="GroES-like_sf"/>
</dbReference>
<dbReference type="RefSeq" id="WP_180894595.1">
    <property type="nucleotide sequence ID" value="NZ_JACCKD010000008.1"/>
</dbReference>
<keyword evidence="2" id="KW-0560">Oxidoreductase</keyword>
<dbReference type="InterPro" id="IPR013154">
    <property type="entry name" value="ADH-like_N"/>
</dbReference>
<gene>
    <name evidence="4" type="ORF">H0B56_19755</name>
</gene>
<dbReference type="GO" id="GO:0016651">
    <property type="term" value="F:oxidoreductase activity, acting on NAD(P)H"/>
    <property type="evidence" value="ECO:0007669"/>
    <property type="project" value="TreeGrafter"/>
</dbReference>
<dbReference type="Gene3D" id="3.90.180.10">
    <property type="entry name" value="Medium-chain alcohol dehydrogenases, catalytic domain"/>
    <property type="match status" value="1"/>
</dbReference>
<organism evidence="4 5">
    <name type="scientific">Haloechinothrix aidingensis</name>
    <dbReference type="NCBI Taxonomy" id="2752311"/>
    <lineage>
        <taxon>Bacteria</taxon>
        <taxon>Bacillati</taxon>
        <taxon>Actinomycetota</taxon>
        <taxon>Actinomycetes</taxon>
        <taxon>Pseudonocardiales</taxon>
        <taxon>Pseudonocardiaceae</taxon>
        <taxon>Haloechinothrix</taxon>
    </lineage>
</organism>
<evidence type="ECO:0000313" key="5">
    <source>
        <dbReference type="Proteomes" id="UP000582974"/>
    </source>
</evidence>
<proteinExistence type="predicted"/>
<evidence type="ECO:0000259" key="3">
    <source>
        <dbReference type="SMART" id="SM00829"/>
    </source>
</evidence>
<dbReference type="AlphaFoldDB" id="A0A838AF60"/>
<accession>A0A838AF60</accession>
<keyword evidence="1" id="KW-0521">NADP</keyword>
<dbReference type="SUPFAM" id="SSF51735">
    <property type="entry name" value="NAD(P)-binding Rossmann-fold domains"/>
    <property type="match status" value="1"/>
</dbReference>
<evidence type="ECO:0000256" key="2">
    <source>
        <dbReference type="ARBA" id="ARBA00023002"/>
    </source>
</evidence>
<dbReference type="InterPro" id="IPR002364">
    <property type="entry name" value="Quin_OxRdtase/zeta-crystal_CS"/>
</dbReference>
<dbReference type="SUPFAM" id="SSF50129">
    <property type="entry name" value="GroES-like"/>
    <property type="match status" value="1"/>
</dbReference>
<protein>
    <submittedName>
        <fullName evidence="4">Zinc-binding dehydrogenase</fullName>
    </submittedName>
</protein>
<dbReference type="InterPro" id="IPR013149">
    <property type="entry name" value="ADH-like_C"/>
</dbReference>
<evidence type="ECO:0000313" key="4">
    <source>
        <dbReference type="EMBL" id="MBA0127787.1"/>
    </source>
</evidence>
<feature type="domain" description="Enoyl reductase (ER)" evidence="3">
    <location>
        <begin position="10"/>
        <end position="333"/>
    </location>
</feature>
<dbReference type="GO" id="GO:0070402">
    <property type="term" value="F:NADPH binding"/>
    <property type="evidence" value="ECO:0007669"/>
    <property type="project" value="TreeGrafter"/>
</dbReference>
<dbReference type="PROSITE" id="PS01162">
    <property type="entry name" value="QOR_ZETA_CRYSTAL"/>
    <property type="match status" value="1"/>
</dbReference>
<sequence length="335" mass="34463">MRAVQVQRFGSPEVLELVELGDPEPAEGEVVIDVAAADVMFLDALLRSGWGKEYFPVQPPYVPGNGVAGRVTRAGAGVDPGWVGTEVITETGPRDPETGAPTAPLGGYAERAVAAAADLLPVPDGVDPHRALALLHDGMTAQIIAREAGFAAGKRVLVAAAAGGAGSLLVQLARGAGARVAGAARGPRKLELATELGAEAAVDYTETGWQRRALDLSGGDGFDIVLDGAGGATGRAAFDTVARGGLFIGYGAGSGAFAEIPAGYARERGVRALSLHDLPRHDAAGRRSLARTALELLRDGWVSPVLGQTYPLEKASEAHRAFAERTTVGKTLLLP</sequence>
<name>A0A838AF60_9PSEU</name>